<accession>A0A816HX97</accession>
<reference evidence="1" key="1">
    <citation type="submission" date="2021-01" db="EMBL/GenBank/DDBJ databases">
        <authorList>
            <consortium name="Genoscope - CEA"/>
            <person name="William W."/>
        </authorList>
    </citation>
    <scope>NUCLEOTIDE SEQUENCE</scope>
</reference>
<dbReference type="EMBL" id="HG994367">
    <property type="protein sequence ID" value="CAF1696495.1"/>
    <property type="molecule type" value="Genomic_DNA"/>
</dbReference>
<dbReference type="SUPFAM" id="SSF54928">
    <property type="entry name" value="RNA-binding domain, RBD"/>
    <property type="match status" value="1"/>
</dbReference>
<name>A0A816HX97_BRANA</name>
<dbReference type="GO" id="GO:0003676">
    <property type="term" value="F:nucleic acid binding"/>
    <property type="evidence" value="ECO:0007669"/>
    <property type="project" value="InterPro"/>
</dbReference>
<dbReference type="Proteomes" id="UP001295469">
    <property type="component" value="Chromosome C03"/>
</dbReference>
<sequence>MENLASEVDLLNLSPMDGSGSRGNHPRYLSLKSKIRDVGRVFVTGYDVNLPRDDVDGALRKLFSSCGLITDICTRRRHGKLKRSVIYIVGEGAAEKALKLSGSDAGGWKAIVNPYPFMETEGRSITVSVTGYDTMLSEIDIETALRKHFSSCGSILFVHISNSFAKAELSIVGEDAQDKAFELDGVHMGERKLLVDVVCGGVKTYHTVRHCGLIRNVRV</sequence>
<dbReference type="AlphaFoldDB" id="A0A816HX97"/>
<gene>
    <name evidence="1" type="ORF">DARMORV10_C03P02970.1</name>
</gene>
<dbReference type="InterPro" id="IPR035979">
    <property type="entry name" value="RBD_domain_sf"/>
</dbReference>
<organism evidence="1">
    <name type="scientific">Brassica napus</name>
    <name type="common">Rape</name>
    <dbReference type="NCBI Taxonomy" id="3708"/>
    <lineage>
        <taxon>Eukaryota</taxon>
        <taxon>Viridiplantae</taxon>
        <taxon>Streptophyta</taxon>
        <taxon>Embryophyta</taxon>
        <taxon>Tracheophyta</taxon>
        <taxon>Spermatophyta</taxon>
        <taxon>Magnoliopsida</taxon>
        <taxon>eudicotyledons</taxon>
        <taxon>Gunneridae</taxon>
        <taxon>Pentapetalae</taxon>
        <taxon>rosids</taxon>
        <taxon>malvids</taxon>
        <taxon>Brassicales</taxon>
        <taxon>Brassicaceae</taxon>
        <taxon>Brassiceae</taxon>
        <taxon>Brassica</taxon>
    </lineage>
</organism>
<proteinExistence type="predicted"/>
<protein>
    <submittedName>
        <fullName evidence="1">(rape) hypothetical protein</fullName>
    </submittedName>
</protein>
<evidence type="ECO:0000313" key="1">
    <source>
        <dbReference type="EMBL" id="CAF1696495.1"/>
    </source>
</evidence>